<evidence type="ECO:0000313" key="2">
    <source>
        <dbReference type="EMBL" id="CAL8093806.1"/>
    </source>
</evidence>
<feature type="compositionally biased region" description="Basic residues" evidence="1">
    <location>
        <begin position="524"/>
        <end position="545"/>
    </location>
</feature>
<feature type="compositionally biased region" description="Basic residues" evidence="1">
    <location>
        <begin position="556"/>
        <end position="570"/>
    </location>
</feature>
<feature type="compositionally biased region" description="Basic residues" evidence="1">
    <location>
        <begin position="474"/>
        <end position="515"/>
    </location>
</feature>
<feature type="region of interest" description="Disordered" evidence="1">
    <location>
        <begin position="101"/>
        <end position="168"/>
    </location>
</feature>
<comment type="caution">
    <text evidence="2">The sequence shown here is derived from an EMBL/GenBank/DDBJ whole genome shotgun (WGS) entry which is preliminary data.</text>
</comment>
<feature type="region of interest" description="Disordered" evidence="1">
    <location>
        <begin position="194"/>
        <end position="269"/>
    </location>
</feature>
<organism evidence="2 3">
    <name type="scientific">Orchesella dallaii</name>
    <dbReference type="NCBI Taxonomy" id="48710"/>
    <lineage>
        <taxon>Eukaryota</taxon>
        <taxon>Metazoa</taxon>
        <taxon>Ecdysozoa</taxon>
        <taxon>Arthropoda</taxon>
        <taxon>Hexapoda</taxon>
        <taxon>Collembola</taxon>
        <taxon>Entomobryomorpha</taxon>
        <taxon>Entomobryoidea</taxon>
        <taxon>Orchesellidae</taxon>
        <taxon>Orchesellinae</taxon>
        <taxon>Orchesella</taxon>
    </lineage>
</organism>
<feature type="compositionally biased region" description="Low complexity" evidence="1">
    <location>
        <begin position="314"/>
        <end position="330"/>
    </location>
</feature>
<protein>
    <submittedName>
        <fullName evidence="2">Uncharacterized protein</fullName>
    </submittedName>
</protein>
<keyword evidence="3" id="KW-1185">Reference proteome</keyword>
<feature type="compositionally biased region" description="Low complexity" evidence="1">
    <location>
        <begin position="546"/>
        <end position="555"/>
    </location>
</feature>
<dbReference type="EMBL" id="CAXLJM020000026">
    <property type="protein sequence ID" value="CAL8093806.1"/>
    <property type="molecule type" value="Genomic_DNA"/>
</dbReference>
<feature type="compositionally biased region" description="Low complexity" evidence="1">
    <location>
        <begin position="577"/>
        <end position="586"/>
    </location>
</feature>
<feature type="compositionally biased region" description="Low complexity" evidence="1">
    <location>
        <begin position="194"/>
        <end position="216"/>
    </location>
</feature>
<feature type="compositionally biased region" description="Low complexity" evidence="1">
    <location>
        <begin position="118"/>
        <end position="168"/>
    </location>
</feature>
<reference evidence="2 3" key="1">
    <citation type="submission" date="2024-08" db="EMBL/GenBank/DDBJ databases">
        <authorList>
            <person name="Cucini C."/>
            <person name="Frati F."/>
        </authorList>
    </citation>
    <scope>NUCLEOTIDE SEQUENCE [LARGE SCALE GENOMIC DNA]</scope>
</reference>
<feature type="region of interest" description="Disordered" evidence="1">
    <location>
        <begin position="309"/>
        <end position="359"/>
    </location>
</feature>
<gene>
    <name evidence="2" type="ORF">ODALV1_LOCUS8602</name>
</gene>
<sequence>MNNSEGYENGETDYVIPYDDTIYYAHPPPEAVFTDPATGQVYYGHCSSTGEYYDAYPVSPVMVAAGYPPVYYPMVPYAPMDWTGVPAPMYPMIAAPPPPLPQMEDPSLLSPGLQGLESSPATTTNPNTNSDTTSSSSATAAGAVATTTIAATPSTTSTPATSSTTAPTTLPALAEGANADSVVSNKAIIGSDSGIDSGSSVGDETSAAASQGSCSGAEEECGGGPKSNKQRQVVADDQPNPRPKQTQNKNDTGGATSLSDAKGQEPSLRAKGCIIVDKSHQEDNNNQGGKEQYEIVKGVEKLNLISKDKDEFSSSESVLSSSASSSGKASPPTIVSPPHCNSSKSQGIEEHSAQQDTPAKTMEIDASNLTYATLNNGIVSGPGVVKNITATVISSQHPHLATTALAYPAAGPHPQAIPVGAAPAVMTTVPIPVGCPPVMIAATPTGMPLPPLVPATPMHPMSHPPPPPPGGPGHHQHHHNNHHHVPHNTHNQHHHHLQHHHPQHHPHHQQHHSHAHGPPPHHSNYPHHNHHPRHHGPPHPHHPQHHQPQQQQTHHNSPHHHHQHQQHHHMPPPPPSAQTQAAQTAQIGSAPNIGPPPPGSTPYHVYPHPTAYVYGPPVYNGNEKIFA</sequence>
<name>A0ABP1QA17_9HEXA</name>
<evidence type="ECO:0000313" key="3">
    <source>
        <dbReference type="Proteomes" id="UP001642540"/>
    </source>
</evidence>
<accession>A0ABP1QA17</accession>
<proteinExistence type="predicted"/>
<feature type="region of interest" description="Disordered" evidence="1">
    <location>
        <begin position="451"/>
        <end position="603"/>
    </location>
</feature>
<evidence type="ECO:0000256" key="1">
    <source>
        <dbReference type="SAM" id="MobiDB-lite"/>
    </source>
</evidence>
<feature type="compositionally biased region" description="Pro residues" evidence="1">
    <location>
        <begin position="462"/>
        <end position="471"/>
    </location>
</feature>
<feature type="compositionally biased region" description="Polar residues" evidence="1">
    <location>
        <begin position="243"/>
        <end position="259"/>
    </location>
</feature>
<dbReference type="Proteomes" id="UP001642540">
    <property type="component" value="Unassembled WGS sequence"/>
</dbReference>